<sequence length="114" mass="12699">MADLMGGRGPATSNGNGAPPVRATIGRSAVGSPSGIRGPKAIMQQRAEREARQREERERERERQQREHLEKEARLQEEAERREAERRAAEKAPDMRRVPAAGADLAHKNVGHPY</sequence>
<dbReference type="EMBL" id="JAPDGR010005462">
    <property type="protein sequence ID" value="KAJ2965734.1"/>
    <property type="molecule type" value="Genomic_DNA"/>
</dbReference>
<evidence type="ECO:0000313" key="2">
    <source>
        <dbReference type="Proteomes" id="UP001143856"/>
    </source>
</evidence>
<protein>
    <submittedName>
        <fullName evidence="1">Uncharacterized protein</fullName>
    </submittedName>
</protein>
<dbReference type="Proteomes" id="UP001143856">
    <property type="component" value="Unassembled WGS sequence"/>
</dbReference>
<gene>
    <name evidence="1" type="ORF">NUW58_g10830</name>
</gene>
<accession>A0ACC1MGF7</accession>
<evidence type="ECO:0000313" key="1">
    <source>
        <dbReference type="EMBL" id="KAJ2965734.1"/>
    </source>
</evidence>
<keyword evidence="2" id="KW-1185">Reference proteome</keyword>
<name>A0ACC1MGF7_9PEZI</name>
<organism evidence="1 2">
    <name type="scientific">Xylaria curta</name>
    <dbReference type="NCBI Taxonomy" id="42375"/>
    <lineage>
        <taxon>Eukaryota</taxon>
        <taxon>Fungi</taxon>
        <taxon>Dikarya</taxon>
        <taxon>Ascomycota</taxon>
        <taxon>Pezizomycotina</taxon>
        <taxon>Sordariomycetes</taxon>
        <taxon>Xylariomycetidae</taxon>
        <taxon>Xylariales</taxon>
        <taxon>Xylariaceae</taxon>
        <taxon>Xylaria</taxon>
    </lineage>
</organism>
<proteinExistence type="predicted"/>
<reference evidence="1" key="1">
    <citation type="submission" date="2022-10" db="EMBL/GenBank/DDBJ databases">
        <title>Genome Sequence of Xylaria curta.</title>
        <authorList>
            <person name="Buettner E."/>
        </authorList>
    </citation>
    <scope>NUCLEOTIDE SEQUENCE</scope>
    <source>
        <strain evidence="1">Babe10</strain>
    </source>
</reference>
<comment type="caution">
    <text evidence="1">The sequence shown here is derived from an EMBL/GenBank/DDBJ whole genome shotgun (WGS) entry which is preliminary data.</text>
</comment>